<sequence length="135" mass="15412">MQTITILPMIDIGPGTFNNLRQLTTMNLDMPRLTSDLNDRLRETFSGGRVMLTRGVQGLPDDERGQLLRAVREFDAFDAANDPHAEHDFGRVLVAGHGYFWKIDYFDSDLQYLSPDPADEAVTTRVMTIMREDEY</sequence>
<evidence type="ECO:0000313" key="2">
    <source>
        <dbReference type="Proteomes" id="UP000039660"/>
    </source>
</evidence>
<proteinExistence type="predicted"/>
<organism evidence="1 2">
    <name type="scientific">Neorhizobium galegae bv. officinalis</name>
    <dbReference type="NCBI Taxonomy" id="323656"/>
    <lineage>
        <taxon>Bacteria</taxon>
        <taxon>Pseudomonadati</taxon>
        <taxon>Pseudomonadota</taxon>
        <taxon>Alphaproteobacteria</taxon>
        <taxon>Hyphomicrobiales</taxon>
        <taxon>Rhizobiaceae</taxon>
        <taxon>Rhizobium/Agrobacterium group</taxon>
        <taxon>Neorhizobium</taxon>
    </lineage>
</organism>
<reference evidence="1 2" key="1">
    <citation type="submission" date="2014-08" db="EMBL/GenBank/DDBJ databases">
        <authorList>
            <person name="Chen Y.-H."/>
        </authorList>
    </citation>
    <scope>NUCLEOTIDE SEQUENCE [LARGE SCALE GENOMIC DNA]</scope>
</reference>
<dbReference type="Proteomes" id="UP000039660">
    <property type="component" value="Unassembled WGS sequence"/>
</dbReference>
<dbReference type="RefSeq" id="WP_245289892.1">
    <property type="nucleotide sequence ID" value="NZ_CCRK01000001.1"/>
</dbReference>
<dbReference type="InterPro" id="IPR022243">
    <property type="entry name" value="DUF3768"/>
</dbReference>
<name>A0A0T7GAI3_NEOGA</name>
<evidence type="ECO:0008006" key="3">
    <source>
        <dbReference type="Google" id="ProtNLM"/>
    </source>
</evidence>
<protein>
    <recommendedName>
        <fullName evidence="3">DUF3768 domain-containing protein</fullName>
    </recommendedName>
</protein>
<accession>A0A0T7GAI3</accession>
<dbReference type="EMBL" id="CCRK01000001">
    <property type="protein sequence ID" value="CDZ44272.1"/>
    <property type="molecule type" value="Genomic_DNA"/>
</dbReference>
<dbReference type="Pfam" id="PF12599">
    <property type="entry name" value="DUF3768"/>
    <property type="match status" value="1"/>
</dbReference>
<gene>
    <name evidence="1" type="ORF">NGAL_HAMBI1189_02670</name>
</gene>
<dbReference type="AlphaFoldDB" id="A0A0T7GAI3"/>
<evidence type="ECO:0000313" key="1">
    <source>
        <dbReference type="EMBL" id="CDZ44272.1"/>
    </source>
</evidence>